<evidence type="ECO:0000313" key="4">
    <source>
        <dbReference type="EMBL" id="KAJ2781331.1"/>
    </source>
</evidence>
<feature type="compositionally biased region" description="Basic and acidic residues" evidence="2">
    <location>
        <begin position="271"/>
        <end position="281"/>
    </location>
</feature>
<dbReference type="SUPFAM" id="SSF47954">
    <property type="entry name" value="Cyclin-like"/>
    <property type="match status" value="2"/>
</dbReference>
<evidence type="ECO:0000256" key="1">
    <source>
        <dbReference type="RuleBase" id="RU000383"/>
    </source>
</evidence>
<dbReference type="Proteomes" id="UP001140217">
    <property type="component" value="Unassembled WGS sequence"/>
</dbReference>
<protein>
    <recommendedName>
        <fullName evidence="3">Cyclin-like domain-containing protein</fullName>
    </recommendedName>
</protein>
<dbReference type="AlphaFoldDB" id="A0A9W8H9F2"/>
<dbReference type="OrthoDB" id="10264655at2759"/>
<dbReference type="InterPro" id="IPR036915">
    <property type="entry name" value="Cyclin-like_sf"/>
</dbReference>
<reference evidence="4" key="1">
    <citation type="submission" date="2022-07" db="EMBL/GenBank/DDBJ databases">
        <title>Phylogenomic reconstructions and comparative analyses of Kickxellomycotina fungi.</title>
        <authorList>
            <person name="Reynolds N.K."/>
            <person name="Stajich J.E."/>
            <person name="Barry K."/>
            <person name="Grigoriev I.V."/>
            <person name="Crous P."/>
            <person name="Smith M.E."/>
        </authorList>
    </citation>
    <scope>NUCLEOTIDE SEQUENCE</scope>
    <source>
        <strain evidence="4">NBRC 105414</strain>
    </source>
</reference>
<comment type="similarity">
    <text evidence="1">Belongs to the cyclin family.</text>
</comment>
<feature type="domain" description="Cyclin-like" evidence="3">
    <location>
        <begin position="40"/>
        <end position="143"/>
    </location>
</feature>
<dbReference type="Pfam" id="PF00134">
    <property type="entry name" value="Cyclin_N"/>
    <property type="match status" value="1"/>
</dbReference>
<evidence type="ECO:0000259" key="3">
    <source>
        <dbReference type="SMART" id="SM00385"/>
    </source>
</evidence>
<feature type="domain" description="Cyclin-like" evidence="3">
    <location>
        <begin position="156"/>
        <end position="243"/>
    </location>
</feature>
<dbReference type="EMBL" id="JANBUL010000108">
    <property type="protein sequence ID" value="KAJ2781331.1"/>
    <property type="molecule type" value="Genomic_DNA"/>
</dbReference>
<keyword evidence="1" id="KW-0195">Cyclin</keyword>
<feature type="region of interest" description="Disordered" evidence="2">
    <location>
        <begin position="271"/>
        <end position="322"/>
    </location>
</feature>
<sequence length="322" mass="36058">MTRLSLRNPLLTPEQIAASPSQRRGMPAALEADLRAYGCHLIAAAGVVLRVPQPVMACAQVLLQRFYYVAALQDFGLRATVLGALFLACKAEESPQSIRNIINVVDIVVKRDRGLPEIVTDGYDTEYYGMKNDMVIAEIQILRRLGFNVQVELPYGLLVNYLRSLELTDQARVPQLAWNYVNDLLRTPVYVCFQPETIACGAIYLAAHECSAALPMSPPWWVLFDASGEDVVMVAKAARALYLRPQPRIMPLTEDELDMQLKGTLEQHVEALRRQDRESEARPAPGHAGPGDPARPRSAPSRGRSHSRPRHRPRQSPYRRNK</sequence>
<comment type="caution">
    <text evidence="4">The sequence shown here is derived from an EMBL/GenBank/DDBJ whole genome shotgun (WGS) entry which is preliminary data.</text>
</comment>
<dbReference type="GO" id="GO:0016538">
    <property type="term" value="F:cyclin-dependent protein serine/threonine kinase regulator activity"/>
    <property type="evidence" value="ECO:0007669"/>
    <property type="project" value="InterPro"/>
</dbReference>
<dbReference type="InterPro" id="IPR013763">
    <property type="entry name" value="Cyclin-like_dom"/>
</dbReference>
<evidence type="ECO:0000313" key="5">
    <source>
        <dbReference type="Proteomes" id="UP001140217"/>
    </source>
</evidence>
<dbReference type="InterPro" id="IPR006671">
    <property type="entry name" value="Cyclin_N"/>
</dbReference>
<feature type="compositionally biased region" description="Basic residues" evidence="2">
    <location>
        <begin position="303"/>
        <end position="322"/>
    </location>
</feature>
<accession>A0A9W8H9F2</accession>
<proteinExistence type="inferred from homology"/>
<dbReference type="Gene3D" id="1.10.472.10">
    <property type="entry name" value="Cyclin-like"/>
    <property type="match status" value="2"/>
</dbReference>
<dbReference type="CDD" id="cd20533">
    <property type="entry name" value="CYCLIN_CCNL_rpt2"/>
    <property type="match status" value="1"/>
</dbReference>
<dbReference type="SMART" id="SM00385">
    <property type="entry name" value="CYCLIN"/>
    <property type="match status" value="2"/>
</dbReference>
<dbReference type="InterPro" id="IPR043198">
    <property type="entry name" value="Cyclin/Ssn8"/>
</dbReference>
<keyword evidence="5" id="KW-1185">Reference proteome</keyword>
<feature type="compositionally biased region" description="Low complexity" evidence="2">
    <location>
        <begin position="282"/>
        <end position="302"/>
    </location>
</feature>
<organism evidence="4 5">
    <name type="scientific">Coemansia javaensis</name>
    <dbReference type="NCBI Taxonomy" id="2761396"/>
    <lineage>
        <taxon>Eukaryota</taxon>
        <taxon>Fungi</taxon>
        <taxon>Fungi incertae sedis</taxon>
        <taxon>Zoopagomycota</taxon>
        <taxon>Kickxellomycotina</taxon>
        <taxon>Kickxellomycetes</taxon>
        <taxon>Kickxellales</taxon>
        <taxon>Kickxellaceae</taxon>
        <taxon>Coemansia</taxon>
    </lineage>
</organism>
<dbReference type="PANTHER" id="PTHR10026">
    <property type="entry name" value="CYCLIN"/>
    <property type="match status" value="1"/>
</dbReference>
<name>A0A9W8H9F2_9FUNG</name>
<gene>
    <name evidence="4" type="ORF">H4R18_002959</name>
</gene>
<dbReference type="PIRSF" id="PIRSF036580">
    <property type="entry name" value="Cyclin_L"/>
    <property type="match status" value="1"/>
</dbReference>
<dbReference type="GO" id="GO:0006357">
    <property type="term" value="P:regulation of transcription by RNA polymerase II"/>
    <property type="evidence" value="ECO:0007669"/>
    <property type="project" value="InterPro"/>
</dbReference>
<evidence type="ECO:0000256" key="2">
    <source>
        <dbReference type="SAM" id="MobiDB-lite"/>
    </source>
</evidence>